<keyword evidence="2" id="KW-0812">Transmembrane</keyword>
<dbReference type="Proteomes" id="UP000005240">
    <property type="component" value="Unassembled WGS sequence"/>
</dbReference>
<gene>
    <name evidence="3" type="ORF">PTTG_03958</name>
</gene>
<evidence type="ECO:0000313" key="3">
    <source>
        <dbReference type="EMBL" id="OAV90445.1"/>
    </source>
</evidence>
<evidence type="ECO:0000313" key="4">
    <source>
        <dbReference type="EnsemblFungi" id="PTTG_03958-t43_1-p1"/>
    </source>
</evidence>
<proteinExistence type="predicted"/>
<feature type="transmembrane region" description="Helical" evidence="2">
    <location>
        <begin position="84"/>
        <end position="101"/>
    </location>
</feature>
<reference evidence="4" key="4">
    <citation type="submission" date="2025-05" db="UniProtKB">
        <authorList>
            <consortium name="EnsemblFungi"/>
        </authorList>
    </citation>
    <scope>IDENTIFICATION</scope>
    <source>
        <strain evidence="4">isolate 1-1 / race 1 (BBBD)</strain>
    </source>
</reference>
<evidence type="ECO:0000313" key="5">
    <source>
        <dbReference type="Proteomes" id="UP000005240"/>
    </source>
</evidence>
<evidence type="ECO:0000256" key="2">
    <source>
        <dbReference type="SAM" id="Phobius"/>
    </source>
</evidence>
<feature type="region of interest" description="Disordered" evidence="1">
    <location>
        <begin position="105"/>
        <end position="131"/>
    </location>
</feature>
<dbReference type="EnsemblFungi" id="PTTG_03958-t43_1">
    <property type="protein sequence ID" value="PTTG_03958-t43_1-p1"/>
    <property type="gene ID" value="PTTG_03958"/>
</dbReference>
<accession>A0A180GCM9</accession>
<feature type="non-terminal residue" evidence="3">
    <location>
        <position position="131"/>
    </location>
</feature>
<reference evidence="3" key="2">
    <citation type="submission" date="2016-05" db="EMBL/GenBank/DDBJ databases">
        <title>Comparative analysis highlights variable genome content of wheat rusts and divergence of the mating loci.</title>
        <authorList>
            <person name="Cuomo C.A."/>
            <person name="Bakkeren G."/>
            <person name="Szabo L."/>
            <person name="Khalil H."/>
            <person name="Joly D."/>
            <person name="Goldberg J."/>
            <person name="Young S."/>
            <person name="Zeng Q."/>
            <person name="Fellers J."/>
        </authorList>
    </citation>
    <scope>NUCLEOTIDE SEQUENCE [LARGE SCALE GENOMIC DNA]</scope>
    <source>
        <strain evidence="3">1-1 BBBD Race 1</strain>
    </source>
</reference>
<dbReference type="EMBL" id="ADAS02000101">
    <property type="protein sequence ID" value="OAV90445.1"/>
    <property type="molecule type" value="Genomic_DNA"/>
</dbReference>
<dbReference type="AlphaFoldDB" id="A0A180GCM9"/>
<name>A0A180GCM9_PUCT1</name>
<sequence length="131" mass="13194">MVADGRHFELTSKGIGQLVGCSEGLMADEYKSKAFRVGLGIPQLTPAPAAHPAIDSPTPAADTYLLTLPTKTPNESKMQARKTLFSFVLVVSALAGLASAAPSSAGDVAQEKAGTPAASGPAEVGGAKSEA</sequence>
<reference evidence="3" key="1">
    <citation type="submission" date="2009-11" db="EMBL/GenBank/DDBJ databases">
        <authorList>
            <consortium name="The Broad Institute Genome Sequencing Platform"/>
            <person name="Ward D."/>
            <person name="Feldgarden M."/>
            <person name="Earl A."/>
            <person name="Young S.K."/>
            <person name="Zeng Q."/>
            <person name="Koehrsen M."/>
            <person name="Alvarado L."/>
            <person name="Berlin A."/>
            <person name="Bochicchio J."/>
            <person name="Borenstein D."/>
            <person name="Chapman S.B."/>
            <person name="Chen Z."/>
            <person name="Engels R."/>
            <person name="Freedman E."/>
            <person name="Gellesch M."/>
            <person name="Goldberg J."/>
            <person name="Griggs A."/>
            <person name="Gujja S."/>
            <person name="Heilman E."/>
            <person name="Heiman D."/>
            <person name="Hepburn T."/>
            <person name="Howarth C."/>
            <person name="Jen D."/>
            <person name="Larson L."/>
            <person name="Lewis B."/>
            <person name="Mehta T."/>
            <person name="Park D."/>
            <person name="Pearson M."/>
            <person name="Roberts A."/>
            <person name="Saif S."/>
            <person name="Shea T."/>
            <person name="Shenoy N."/>
            <person name="Sisk P."/>
            <person name="Stolte C."/>
            <person name="Sykes S."/>
            <person name="Thomson T."/>
            <person name="Walk T."/>
            <person name="White J."/>
            <person name="Yandava C."/>
            <person name="Izard J."/>
            <person name="Baranova O.V."/>
            <person name="Blanton J.M."/>
            <person name="Tanner A.C."/>
            <person name="Dewhirst F.E."/>
            <person name="Haas B."/>
            <person name="Nusbaum C."/>
            <person name="Birren B."/>
        </authorList>
    </citation>
    <scope>NUCLEOTIDE SEQUENCE [LARGE SCALE GENOMIC DNA]</scope>
    <source>
        <strain evidence="3">1-1 BBBD Race 1</strain>
    </source>
</reference>
<keyword evidence="2" id="KW-0472">Membrane</keyword>
<reference evidence="4 5" key="3">
    <citation type="journal article" date="2017" name="G3 (Bethesda)">
        <title>Comparative analysis highlights variable genome content of wheat rusts and divergence of the mating loci.</title>
        <authorList>
            <person name="Cuomo C.A."/>
            <person name="Bakkeren G."/>
            <person name="Khalil H.B."/>
            <person name="Panwar V."/>
            <person name="Joly D."/>
            <person name="Linning R."/>
            <person name="Sakthikumar S."/>
            <person name="Song X."/>
            <person name="Adiconis X."/>
            <person name="Fan L."/>
            <person name="Goldberg J.M."/>
            <person name="Levin J.Z."/>
            <person name="Young S."/>
            <person name="Zeng Q."/>
            <person name="Anikster Y."/>
            <person name="Bruce M."/>
            <person name="Wang M."/>
            <person name="Yin C."/>
            <person name="McCallum B."/>
            <person name="Szabo L.J."/>
            <person name="Hulbert S."/>
            <person name="Chen X."/>
            <person name="Fellers J.P."/>
        </authorList>
    </citation>
    <scope>NUCLEOTIDE SEQUENCE</scope>
    <source>
        <strain evidence="5">Isolate 1-1 / race 1 (BBBD)</strain>
        <strain evidence="4">isolate 1-1 / race 1 (BBBD)</strain>
    </source>
</reference>
<organism evidence="3">
    <name type="scientific">Puccinia triticina (isolate 1-1 / race 1 (BBBD))</name>
    <name type="common">Brown leaf rust fungus</name>
    <dbReference type="NCBI Taxonomy" id="630390"/>
    <lineage>
        <taxon>Eukaryota</taxon>
        <taxon>Fungi</taxon>
        <taxon>Dikarya</taxon>
        <taxon>Basidiomycota</taxon>
        <taxon>Pucciniomycotina</taxon>
        <taxon>Pucciniomycetes</taxon>
        <taxon>Pucciniales</taxon>
        <taxon>Pucciniaceae</taxon>
        <taxon>Puccinia</taxon>
    </lineage>
</organism>
<keyword evidence="5" id="KW-1185">Reference proteome</keyword>
<protein>
    <submittedName>
        <fullName evidence="3 4">Uncharacterized protein</fullName>
    </submittedName>
</protein>
<dbReference type="VEuPathDB" id="FungiDB:PTTG_03958"/>
<keyword evidence="2" id="KW-1133">Transmembrane helix</keyword>
<evidence type="ECO:0000256" key="1">
    <source>
        <dbReference type="SAM" id="MobiDB-lite"/>
    </source>
</evidence>